<dbReference type="InterPro" id="IPR029044">
    <property type="entry name" value="Nucleotide-diphossugar_trans"/>
</dbReference>
<dbReference type="PANTHER" id="PTHR21485">
    <property type="entry name" value="HAD SUPERFAMILY MEMBERS CMAS AND KDSC"/>
    <property type="match status" value="1"/>
</dbReference>
<name>A0A132BZ41_9RHOB</name>
<evidence type="ECO:0000313" key="1">
    <source>
        <dbReference type="EMBL" id="KUP93564.1"/>
    </source>
</evidence>
<dbReference type="OrthoDB" id="9805604at2"/>
<dbReference type="PATRIC" id="fig|1768241.3.peg.1666"/>
<comment type="caution">
    <text evidence="1">The sequence shown here is derived from an EMBL/GenBank/DDBJ whole genome shotgun (WGS) entry which is preliminary data.</text>
</comment>
<dbReference type="EMBL" id="LPUY01000049">
    <property type="protein sequence ID" value="KUP93564.1"/>
    <property type="molecule type" value="Genomic_DNA"/>
</dbReference>
<dbReference type="InterPro" id="IPR003329">
    <property type="entry name" value="Cytidylyl_trans"/>
</dbReference>
<keyword evidence="1" id="KW-0808">Transferase</keyword>
<dbReference type="EC" id="2.7.7.82" evidence="1"/>
<evidence type="ECO:0000313" key="2">
    <source>
        <dbReference type="Proteomes" id="UP000068382"/>
    </source>
</evidence>
<proteinExistence type="predicted"/>
<dbReference type="AlphaFoldDB" id="A0A132BZ41"/>
<dbReference type="InterPro" id="IPR050793">
    <property type="entry name" value="CMP-NeuNAc_synthase"/>
</dbReference>
<dbReference type="Gene3D" id="3.90.550.10">
    <property type="entry name" value="Spore Coat Polysaccharide Biosynthesis Protein SpsA, Chain A"/>
    <property type="match status" value="1"/>
</dbReference>
<dbReference type="Proteomes" id="UP000068382">
    <property type="component" value="Unassembled WGS sequence"/>
</dbReference>
<gene>
    <name evidence="1" type="primary">neuA</name>
    <name evidence="1" type="ORF">TRIHO_15870</name>
</gene>
<protein>
    <submittedName>
        <fullName evidence="1">CMP-N,N'-diacetyllegionaminic acid synthase</fullName>
        <ecNumber evidence="1">2.7.7.82</ecNumber>
    </submittedName>
</protein>
<dbReference type="Pfam" id="PF02348">
    <property type="entry name" value="CTP_transf_3"/>
    <property type="match status" value="1"/>
</dbReference>
<dbReference type="SUPFAM" id="SSF53448">
    <property type="entry name" value="Nucleotide-diphospho-sugar transferases"/>
    <property type="match status" value="1"/>
</dbReference>
<keyword evidence="2" id="KW-1185">Reference proteome</keyword>
<sequence length="225" mass="24718">MKTVAMIPARMGSQRLKKKNLAPLAGQPLITHAIEKCQATGLFDEIYINSENAEFGQFATQYGIKFYQRPEALGNSVATSEQFVYDFLKNVACDLLIQVHSIAPLLTAEEVKAFAEAFIASDADVMLSCIEDQIEVAYQDRPVNFTFAEKTNSQDLKPTQRVTWSITGWRAKSYIDAVESGSIGTYNGKIAFYPVGAISGHVIKTQEDLDIAEALLSVLGTHKSA</sequence>
<reference evidence="1 2" key="1">
    <citation type="submission" date="2015-12" db="EMBL/GenBank/DDBJ databases">
        <title>Genome sequence of the marine Rhodobacteraceae strain O3.65, Candidatus Tritonibacter horizontis.</title>
        <authorList>
            <person name="Poehlein A."/>
            <person name="Giebel H.A."/>
            <person name="Voget S."/>
            <person name="Brinkhoff T."/>
        </authorList>
    </citation>
    <scope>NUCLEOTIDE SEQUENCE [LARGE SCALE GENOMIC DNA]</scope>
    <source>
        <strain evidence="1 2">O3.65</strain>
    </source>
</reference>
<keyword evidence="1" id="KW-0548">Nucleotidyltransferase</keyword>
<accession>A0A132BZ41</accession>
<dbReference type="GO" id="GO:0008781">
    <property type="term" value="F:N-acylneuraminate cytidylyltransferase activity"/>
    <property type="evidence" value="ECO:0007669"/>
    <property type="project" value="TreeGrafter"/>
</dbReference>
<dbReference type="RefSeq" id="WP_068241873.1">
    <property type="nucleotide sequence ID" value="NZ_LPUY01000049.1"/>
</dbReference>
<organism evidence="1 2">
    <name type="scientific">Tritonibacter horizontis</name>
    <dbReference type="NCBI Taxonomy" id="1768241"/>
    <lineage>
        <taxon>Bacteria</taxon>
        <taxon>Pseudomonadati</taxon>
        <taxon>Pseudomonadota</taxon>
        <taxon>Alphaproteobacteria</taxon>
        <taxon>Rhodobacterales</taxon>
        <taxon>Paracoccaceae</taxon>
        <taxon>Tritonibacter</taxon>
    </lineage>
</organism>
<dbReference type="PANTHER" id="PTHR21485:SF3">
    <property type="entry name" value="N-ACYLNEURAMINATE CYTIDYLYLTRANSFERASE"/>
    <property type="match status" value="1"/>
</dbReference>